<dbReference type="PROSITE" id="PS50109">
    <property type="entry name" value="HIS_KIN"/>
    <property type="match status" value="1"/>
</dbReference>
<dbReference type="NCBIfam" id="TIGR00229">
    <property type="entry name" value="sensory_box"/>
    <property type="match status" value="1"/>
</dbReference>
<dbReference type="KEGG" id="tso:IZ6_23270"/>
<dbReference type="EC" id="2.7.13.3" evidence="2"/>
<dbReference type="NCBIfam" id="NF046020">
    <property type="entry name" value="HisKinCckABruc"/>
    <property type="match status" value="1"/>
</dbReference>
<evidence type="ECO:0000259" key="6">
    <source>
        <dbReference type="PROSITE" id="PS50109"/>
    </source>
</evidence>
<dbReference type="CDD" id="cd00082">
    <property type="entry name" value="HisKA"/>
    <property type="match status" value="1"/>
</dbReference>
<dbReference type="SMART" id="SM00448">
    <property type="entry name" value="REC"/>
    <property type="match status" value="1"/>
</dbReference>
<keyword evidence="5" id="KW-1133">Transmembrane helix</keyword>
<keyword evidence="5" id="KW-0472">Membrane</keyword>
<organism evidence="8 9">
    <name type="scientific">Terrihabitans soli</name>
    <dbReference type="NCBI Taxonomy" id="708113"/>
    <lineage>
        <taxon>Bacteria</taxon>
        <taxon>Pseudomonadati</taxon>
        <taxon>Pseudomonadota</taxon>
        <taxon>Alphaproteobacteria</taxon>
        <taxon>Hyphomicrobiales</taxon>
        <taxon>Terrihabitans</taxon>
    </lineage>
</organism>
<dbReference type="SUPFAM" id="SSF52172">
    <property type="entry name" value="CheY-like"/>
    <property type="match status" value="1"/>
</dbReference>
<dbReference type="FunFam" id="1.10.287.130:FF:000037">
    <property type="entry name" value="Hybrid sensor histidine kinase/response regulator"/>
    <property type="match status" value="1"/>
</dbReference>
<dbReference type="InterPro" id="IPR013656">
    <property type="entry name" value="PAS_4"/>
</dbReference>
<dbReference type="Gene3D" id="3.30.450.20">
    <property type="entry name" value="PAS domain"/>
    <property type="match status" value="2"/>
</dbReference>
<sequence length="845" mass="90961">MAKTDSRVGGFDAPIDRTDPPGNIKAVLALAGSLVGAALGLTFVGGESAGVYILIFLAVLAAIGIFALFAIAIGILRFGTRRKDNDFARILLGAAEEGLIVSSSEGEIVFVNRAYLTLTGVDDPAHVRSVERIFASDPDVAEAIYRLSQAAREGKRLQEEFRVGSGPRGVPAWFRIRVRPLEQPGFKKPLSVWSVVDVSRERERQENVFQELQHAIDYLDHAPAGFFSAETDGTIGYMNATLADWLGHDLGQVGAGALKLSDVFAGDGASLLSTLSGAGGTVKTEALDLDLKTRSGQSFPVRILHKIAYAPDGTAGPSKTLVLDRSRARGVHDPLRDAQVEFARFFNTTPIAIATVDKSGRVKRTNASFARLFGDAMKGENRDILSAVAEAGRSPLGEALKRAVAGQSDIKPVEGLIDGDGGASVRFYFSAMEAARDEDDPDGEAAILYALDTTEQRALEGQVIQAQKMEMVGQLAGGIAHDFNNVLTAIIGHADLLLLSHKQTDPSFQDIMQIKHNANRAAGLVKHLLAFSRRQTLRPQVLGLGDVLTDLRMMLARLLGEKVELDVNHGRDLWLVKVDNSQFEQVVVNLVVNARDAMPEGGKVTIRTRNVGASEVGHFGKPLLPAADWVLVEVEDTGTGIPDHIREKIFEPFFSTKEVGKGTGLGLSTVYGIVKQTEGFIFCDSVVGRGTVFRIFLPRHDAVEVEAPAAKPVTETSAARDMTGQGTVLLVEDEDAVRSFATRALESRGYSVLSANSGVEALSLIDEKAGGIDLVVSDVVMPEMDGPTLLKELRKRNPAIKIIFVSGYAEDAFKKNLAEDETFAFLPKPFALKDLVQAVKDTMPS</sequence>
<dbReference type="InterPro" id="IPR036097">
    <property type="entry name" value="HisK_dim/P_sf"/>
</dbReference>
<dbReference type="PANTHER" id="PTHR43065:SF42">
    <property type="entry name" value="TWO-COMPONENT SENSOR PPRA"/>
    <property type="match status" value="1"/>
</dbReference>
<keyword evidence="3 4" id="KW-0597">Phosphoprotein</keyword>
<feature type="domain" description="Histidine kinase" evidence="6">
    <location>
        <begin position="478"/>
        <end position="701"/>
    </location>
</feature>
<keyword evidence="8" id="KW-0418">Kinase</keyword>
<dbReference type="CDD" id="cd00130">
    <property type="entry name" value="PAS"/>
    <property type="match status" value="1"/>
</dbReference>
<dbReference type="InterPro" id="IPR011006">
    <property type="entry name" value="CheY-like_superfamily"/>
</dbReference>
<dbReference type="InterPro" id="IPR001789">
    <property type="entry name" value="Sig_transdc_resp-reg_receiver"/>
</dbReference>
<dbReference type="Pfam" id="PF00512">
    <property type="entry name" value="HisKA"/>
    <property type="match status" value="1"/>
</dbReference>
<protein>
    <recommendedName>
        <fullName evidence="2">histidine kinase</fullName>
        <ecNumber evidence="2">2.7.13.3</ecNumber>
    </recommendedName>
</protein>
<dbReference type="InterPro" id="IPR035965">
    <property type="entry name" value="PAS-like_dom_sf"/>
</dbReference>
<dbReference type="PROSITE" id="PS50110">
    <property type="entry name" value="RESPONSE_REGULATORY"/>
    <property type="match status" value="1"/>
</dbReference>
<evidence type="ECO:0000313" key="8">
    <source>
        <dbReference type="EMBL" id="BCJ91592.1"/>
    </source>
</evidence>
<dbReference type="Proteomes" id="UP000515317">
    <property type="component" value="Chromosome"/>
</dbReference>
<evidence type="ECO:0000256" key="3">
    <source>
        <dbReference type="ARBA" id="ARBA00022553"/>
    </source>
</evidence>
<dbReference type="GO" id="GO:0000155">
    <property type="term" value="F:phosphorelay sensor kinase activity"/>
    <property type="evidence" value="ECO:0007669"/>
    <property type="project" value="InterPro"/>
</dbReference>
<evidence type="ECO:0000313" key="9">
    <source>
        <dbReference type="Proteomes" id="UP000515317"/>
    </source>
</evidence>
<dbReference type="Gene3D" id="3.40.50.2300">
    <property type="match status" value="1"/>
</dbReference>
<dbReference type="Pfam" id="PF08448">
    <property type="entry name" value="PAS_4"/>
    <property type="match status" value="2"/>
</dbReference>
<dbReference type="InterPro" id="IPR003661">
    <property type="entry name" value="HisK_dim/P_dom"/>
</dbReference>
<dbReference type="SMART" id="SM00388">
    <property type="entry name" value="HisKA"/>
    <property type="match status" value="1"/>
</dbReference>
<proteinExistence type="predicted"/>
<evidence type="ECO:0000256" key="1">
    <source>
        <dbReference type="ARBA" id="ARBA00000085"/>
    </source>
</evidence>
<name>A0A6S6QWH0_9HYPH</name>
<dbReference type="Gene3D" id="3.30.565.10">
    <property type="entry name" value="Histidine kinase-like ATPase, C-terminal domain"/>
    <property type="match status" value="1"/>
</dbReference>
<accession>A0A6S6QWH0</accession>
<dbReference type="InterPro" id="IPR005467">
    <property type="entry name" value="His_kinase_dom"/>
</dbReference>
<feature type="domain" description="Response regulatory" evidence="7">
    <location>
        <begin position="727"/>
        <end position="843"/>
    </location>
</feature>
<dbReference type="PRINTS" id="PR00344">
    <property type="entry name" value="BCTRLSENSOR"/>
</dbReference>
<evidence type="ECO:0000256" key="5">
    <source>
        <dbReference type="SAM" id="Phobius"/>
    </source>
</evidence>
<dbReference type="AlphaFoldDB" id="A0A6S6QWH0"/>
<dbReference type="SMART" id="SM00387">
    <property type="entry name" value="HATPase_c"/>
    <property type="match status" value="1"/>
</dbReference>
<dbReference type="RefSeq" id="WP_225873896.1">
    <property type="nucleotide sequence ID" value="NZ_AP023361.1"/>
</dbReference>
<feature type="modified residue" description="4-aspartylphosphate" evidence="4">
    <location>
        <position position="778"/>
    </location>
</feature>
<comment type="catalytic activity">
    <reaction evidence="1">
        <text>ATP + protein L-histidine = ADP + protein N-phospho-L-histidine.</text>
        <dbReference type="EC" id="2.7.13.3"/>
    </reaction>
</comment>
<gene>
    <name evidence="8" type="ORF">IZ6_23270</name>
</gene>
<keyword evidence="5" id="KW-0812">Transmembrane</keyword>
<dbReference type="InterPro" id="IPR036890">
    <property type="entry name" value="HATPase_C_sf"/>
</dbReference>
<evidence type="ECO:0000259" key="7">
    <source>
        <dbReference type="PROSITE" id="PS50110"/>
    </source>
</evidence>
<dbReference type="SUPFAM" id="SSF55785">
    <property type="entry name" value="PYP-like sensor domain (PAS domain)"/>
    <property type="match status" value="3"/>
</dbReference>
<evidence type="ECO:0000256" key="2">
    <source>
        <dbReference type="ARBA" id="ARBA00012438"/>
    </source>
</evidence>
<keyword evidence="8" id="KW-0808">Transferase</keyword>
<dbReference type="Pfam" id="PF00072">
    <property type="entry name" value="Response_reg"/>
    <property type="match status" value="1"/>
</dbReference>
<dbReference type="InterPro" id="IPR004358">
    <property type="entry name" value="Sig_transdc_His_kin-like_C"/>
</dbReference>
<dbReference type="SUPFAM" id="SSF47384">
    <property type="entry name" value="Homodimeric domain of signal transducing histidine kinase"/>
    <property type="match status" value="1"/>
</dbReference>
<dbReference type="InterPro" id="IPR000014">
    <property type="entry name" value="PAS"/>
</dbReference>
<dbReference type="PANTHER" id="PTHR43065">
    <property type="entry name" value="SENSOR HISTIDINE KINASE"/>
    <property type="match status" value="1"/>
</dbReference>
<feature type="transmembrane region" description="Helical" evidence="5">
    <location>
        <begin position="51"/>
        <end position="76"/>
    </location>
</feature>
<dbReference type="EMBL" id="AP023361">
    <property type="protein sequence ID" value="BCJ91592.1"/>
    <property type="molecule type" value="Genomic_DNA"/>
</dbReference>
<dbReference type="Pfam" id="PF02518">
    <property type="entry name" value="HATPase_c"/>
    <property type="match status" value="1"/>
</dbReference>
<reference evidence="8 9" key="1">
    <citation type="submission" date="2020-08" db="EMBL/GenBank/DDBJ databases">
        <title>Genome sequence of Rhizobiales bacterium strain IZ6.</title>
        <authorList>
            <person name="Nakai R."/>
            <person name="Naganuma T."/>
        </authorList>
    </citation>
    <scope>NUCLEOTIDE SEQUENCE [LARGE SCALE GENOMIC DNA]</scope>
    <source>
        <strain evidence="8 9">IZ6</strain>
    </source>
</reference>
<dbReference type="InterPro" id="IPR003594">
    <property type="entry name" value="HATPase_dom"/>
</dbReference>
<evidence type="ECO:0000256" key="4">
    <source>
        <dbReference type="PROSITE-ProRule" id="PRU00169"/>
    </source>
</evidence>
<dbReference type="Gene3D" id="1.10.287.130">
    <property type="match status" value="1"/>
</dbReference>
<dbReference type="SUPFAM" id="SSF55874">
    <property type="entry name" value="ATPase domain of HSP90 chaperone/DNA topoisomerase II/histidine kinase"/>
    <property type="match status" value="1"/>
</dbReference>
<feature type="transmembrane region" description="Helical" evidence="5">
    <location>
        <begin position="26"/>
        <end position="45"/>
    </location>
</feature>
<keyword evidence="9" id="KW-1185">Reference proteome</keyword>
<dbReference type="SMART" id="SM00091">
    <property type="entry name" value="PAS"/>
    <property type="match status" value="3"/>
</dbReference>